<sequence length="95" mass="10833">MLERNLEESALMDLKEFFMKRLAHGGRLLEEALGLTEGRGIQLLTRSYALTCGLWQALGPDTKPISSPDFADLQPEFKEELYEALTEYWRGALIE</sequence>
<name>A0A444LML8_9HYPH</name>
<keyword evidence="3" id="KW-1185">Reference proteome</keyword>
<dbReference type="InterPro" id="IPR041483">
    <property type="entry name" value="TetR_C_34"/>
</dbReference>
<evidence type="ECO:0000259" key="1">
    <source>
        <dbReference type="Pfam" id="PF17929"/>
    </source>
</evidence>
<dbReference type="AlphaFoldDB" id="A0A444LML8"/>
<evidence type="ECO:0000313" key="3">
    <source>
        <dbReference type="Proteomes" id="UP000287687"/>
    </source>
</evidence>
<dbReference type="Gene3D" id="1.10.357.10">
    <property type="entry name" value="Tetracycline Repressor, domain 2"/>
    <property type="match status" value="1"/>
</dbReference>
<proteinExistence type="predicted"/>
<gene>
    <name evidence="2" type="ORF">EPK99_04530</name>
</gene>
<reference evidence="2 3" key="1">
    <citation type="submission" date="2019-01" db="EMBL/GenBank/DDBJ databases">
        <title>The draft genome of Rhizobium sp. 24NR.</title>
        <authorList>
            <person name="Liu L."/>
            <person name="Liang L."/>
            <person name="Shi S."/>
            <person name="Xu L."/>
            <person name="Wang X."/>
            <person name="Li L."/>
            <person name="Zhang X."/>
        </authorList>
    </citation>
    <scope>NUCLEOTIDE SEQUENCE [LARGE SCALE GENOMIC DNA]</scope>
    <source>
        <strain evidence="2 3">24NR</strain>
    </source>
</reference>
<dbReference type="Pfam" id="PF17929">
    <property type="entry name" value="TetR_C_34"/>
    <property type="match status" value="1"/>
</dbReference>
<dbReference type="Proteomes" id="UP000287687">
    <property type="component" value="Unassembled WGS sequence"/>
</dbReference>
<evidence type="ECO:0000313" key="2">
    <source>
        <dbReference type="EMBL" id="RWX81554.1"/>
    </source>
</evidence>
<accession>A0A444LML8</accession>
<organism evidence="2 3">
    <name type="scientific">Neorhizobium lilium</name>
    <dbReference type="NCBI Taxonomy" id="2503024"/>
    <lineage>
        <taxon>Bacteria</taxon>
        <taxon>Pseudomonadati</taxon>
        <taxon>Pseudomonadota</taxon>
        <taxon>Alphaproteobacteria</taxon>
        <taxon>Hyphomicrobiales</taxon>
        <taxon>Rhizobiaceae</taxon>
        <taxon>Rhizobium/Agrobacterium group</taxon>
        <taxon>Neorhizobium</taxon>
    </lineage>
</organism>
<protein>
    <recommendedName>
        <fullName evidence="1">Tetracyclin repressor-like C-terminal domain-containing protein</fullName>
    </recommendedName>
</protein>
<dbReference type="EMBL" id="SBIP01000001">
    <property type="protein sequence ID" value="RWX81554.1"/>
    <property type="molecule type" value="Genomic_DNA"/>
</dbReference>
<feature type="domain" description="Tetracyclin repressor-like C-terminal" evidence="1">
    <location>
        <begin position="1"/>
        <end position="91"/>
    </location>
</feature>
<comment type="caution">
    <text evidence="2">The sequence shown here is derived from an EMBL/GenBank/DDBJ whole genome shotgun (WGS) entry which is preliminary data.</text>
</comment>